<feature type="non-terminal residue" evidence="1">
    <location>
        <position position="88"/>
    </location>
</feature>
<reference evidence="1 2" key="1">
    <citation type="journal article" date="2019" name="Genome Biol. Evol.">
        <title>Insights into the evolution of the New World diploid cottons (Gossypium, subgenus Houzingenia) based on genome sequencing.</title>
        <authorList>
            <person name="Grover C.E."/>
            <person name="Arick M.A. 2nd"/>
            <person name="Thrash A."/>
            <person name="Conover J.L."/>
            <person name="Sanders W.S."/>
            <person name="Peterson D.G."/>
            <person name="Frelichowski J.E."/>
            <person name="Scheffler J.A."/>
            <person name="Scheffler B.E."/>
            <person name="Wendel J.F."/>
        </authorList>
    </citation>
    <scope>NUCLEOTIDE SEQUENCE [LARGE SCALE GENOMIC DNA]</scope>
    <source>
        <strain evidence="1">5</strain>
        <tissue evidence="1">Leaf</tissue>
    </source>
</reference>
<gene>
    <name evidence="1" type="ORF">Gogos_006668</name>
</gene>
<dbReference type="OrthoDB" id="10335437at2759"/>
<dbReference type="Proteomes" id="UP000593579">
    <property type="component" value="Unassembled WGS sequence"/>
</dbReference>
<evidence type="ECO:0000313" key="1">
    <source>
        <dbReference type="EMBL" id="MBA0744028.1"/>
    </source>
</evidence>
<sequence>MLKKETITMDAKMMFPYMRWISLLHNHNCQSQTKMIPHFQRRRKNISNGSEQISTSLTDVATLLGENIWTIGLELSRSIASNMLIQGK</sequence>
<protein>
    <submittedName>
        <fullName evidence="1">Uncharacterized protein</fullName>
    </submittedName>
</protein>
<dbReference type="EMBL" id="JABEZY010000008">
    <property type="protein sequence ID" value="MBA0744028.1"/>
    <property type="molecule type" value="Genomic_DNA"/>
</dbReference>
<organism evidence="1 2">
    <name type="scientific">Gossypium gossypioides</name>
    <name type="common">Mexican cotton</name>
    <name type="synonym">Selera gossypioides</name>
    <dbReference type="NCBI Taxonomy" id="34282"/>
    <lineage>
        <taxon>Eukaryota</taxon>
        <taxon>Viridiplantae</taxon>
        <taxon>Streptophyta</taxon>
        <taxon>Embryophyta</taxon>
        <taxon>Tracheophyta</taxon>
        <taxon>Spermatophyta</taxon>
        <taxon>Magnoliopsida</taxon>
        <taxon>eudicotyledons</taxon>
        <taxon>Gunneridae</taxon>
        <taxon>Pentapetalae</taxon>
        <taxon>rosids</taxon>
        <taxon>malvids</taxon>
        <taxon>Malvales</taxon>
        <taxon>Malvaceae</taxon>
        <taxon>Malvoideae</taxon>
        <taxon>Gossypium</taxon>
    </lineage>
</organism>
<evidence type="ECO:0000313" key="2">
    <source>
        <dbReference type="Proteomes" id="UP000593579"/>
    </source>
</evidence>
<comment type="caution">
    <text evidence="1">The sequence shown here is derived from an EMBL/GenBank/DDBJ whole genome shotgun (WGS) entry which is preliminary data.</text>
</comment>
<proteinExistence type="predicted"/>
<keyword evidence="2" id="KW-1185">Reference proteome</keyword>
<name>A0A7J9C6J3_GOSGO</name>
<dbReference type="AlphaFoldDB" id="A0A7J9C6J3"/>
<accession>A0A7J9C6J3</accession>